<evidence type="ECO:0000313" key="3">
    <source>
        <dbReference type="Proteomes" id="UP001152622"/>
    </source>
</evidence>
<keyword evidence="3" id="KW-1185">Reference proteome</keyword>
<dbReference type="AlphaFoldDB" id="A0A9Q1F1M6"/>
<organism evidence="2 3">
    <name type="scientific">Synaphobranchus kaupii</name>
    <name type="common">Kaup's arrowtooth eel</name>
    <dbReference type="NCBI Taxonomy" id="118154"/>
    <lineage>
        <taxon>Eukaryota</taxon>
        <taxon>Metazoa</taxon>
        <taxon>Chordata</taxon>
        <taxon>Craniata</taxon>
        <taxon>Vertebrata</taxon>
        <taxon>Euteleostomi</taxon>
        <taxon>Actinopterygii</taxon>
        <taxon>Neopterygii</taxon>
        <taxon>Teleostei</taxon>
        <taxon>Anguilliformes</taxon>
        <taxon>Synaphobranchidae</taxon>
        <taxon>Synaphobranchus</taxon>
    </lineage>
</organism>
<feature type="region of interest" description="Disordered" evidence="1">
    <location>
        <begin position="62"/>
        <end position="81"/>
    </location>
</feature>
<dbReference type="Proteomes" id="UP001152622">
    <property type="component" value="Chromosome 9"/>
</dbReference>
<proteinExistence type="predicted"/>
<dbReference type="EMBL" id="JAINUF010000009">
    <property type="protein sequence ID" value="KAJ8349332.1"/>
    <property type="molecule type" value="Genomic_DNA"/>
</dbReference>
<gene>
    <name evidence="2" type="ORF">SKAU_G00244620</name>
</gene>
<comment type="caution">
    <text evidence="2">The sequence shown here is derived from an EMBL/GenBank/DDBJ whole genome shotgun (WGS) entry which is preliminary data.</text>
</comment>
<feature type="region of interest" description="Disordered" evidence="1">
    <location>
        <begin position="33"/>
        <end position="54"/>
    </location>
</feature>
<name>A0A9Q1F1M6_SYNKA</name>
<evidence type="ECO:0000313" key="2">
    <source>
        <dbReference type="EMBL" id="KAJ8349332.1"/>
    </source>
</evidence>
<evidence type="ECO:0000256" key="1">
    <source>
        <dbReference type="SAM" id="MobiDB-lite"/>
    </source>
</evidence>
<sequence length="81" mass="9160">MLMSTVRPARALFRPSGSCTVPRVRLYLSFQDSKENRHTSSSAPTLPFTDRTETALPDRRNLDWALDSYSPSSPPRGPMDY</sequence>
<reference evidence="2" key="1">
    <citation type="journal article" date="2023" name="Science">
        <title>Genome structures resolve the early diversification of teleost fishes.</title>
        <authorList>
            <person name="Parey E."/>
            <person name="Louis A."/>
            <person name="Montfort J."/>
            <person name="Bouchez O."/>
            <person name="Roques C."/>
            <person name="Iampietro C."/>
            <person name="Lluch J."/>
            <person name="Castinel A."/>
            <person name="Donnadieu C."/>
            <person name="Desvignes T."/>
            <person name="Floi Bucao C."/>
            <person name="Jouanno E."/>
            <person name="Wen M."/>
            <person name="Mejri S."/>
            <person name="Dirks R."/>
            <person name="Jansen H."/>
            <person name="Henkel C."/>
            <person name="Chen W.J."/>
            <person name="Zahm M."/>
            <person name="Cabau C."/>
            <person name="Klopp C."/>
            <person name="Thompson A.W."/>
            <person name="Robinson-Rechavi M."/>
            <person name="Braasch I."/>
            <person name="Lecointre G."/>
            <person name="Bobe J."/>
            <person name="Postlethwait J.H."/>
            <person name="Berthelot C."/>
            <person name="Roest Crollius H."/>
            <person name="Guiguen Y."/>
        </authorList>
    </citation>
    <scope>NUCLEOTIDE SEQUENCE</scope>
    <source>
        <strain evidence="2">WJC10195</strain>
    </source>
</reference>
<feature type="compositionally biased region" description="Pro residues" evidence="1">
    <location>
        <begin position="72"/>
        <end position="81"/>
    </location>
</feature>
<accession>A0A9Q1F1M6</accession>
<protein>
    <submittedName>
        <fullName evidence="2">Uncharacterized protein</fullName>
    </submittedName>
</protein>